<keyword evidence="1" id="KW-0732">Signal</keyword>
<evidence type="ECO:0000313" key="3">
    <source>
        <dbReference type="Proteomes" id="UP000314011"/>
    </source>
</evidence>
<keyword evidence="2" id="KW-0378">Hydrolase</keyword>
<evidence type="ECO:0000313" key="2">
    <source>
        <dbReference type="EMBL" id="TNY32733.1"/>
    </source>
</evidence>
<dbReference type="EMBL" id="VFFF01000001">
    <property type="protein sequence ID" value="TNY32733.1"/>
    <property type="molecule type" value="Genomic_DNA"/>
</dbReference>
<dbReference type="AlphaFoldDB" id="A0A5C5GDB2"/>
<dbReference type="Proteomes" id="UP000314011">
    <property type="component" value="Unassembled WGS sequence"/>
</dbReference>
<dbReference type="InterPro" id="IPR036866">
    <property type="entry name" value="RibonucZ/Hydroxyglut_hydro"/>
</dbReference>
<dbReference type="GO" id="GO:0016787">
    <property type="term" value="F:hydrolase activity"/>
    <property type="evidence" value="ECO:0007669"/>
    <property type="project" value="UniProtKB-KW"/>
</dbReference>
<dbReference type="Pfam" id="PF13483">
    <property type="entry name" value="Lactamase_B_3"/>
    <property type="match status" value="1"/>
</dbReference>
<name>A0A5C5GDB2_9RHOB</name>
<dbReference type="PANTHER" id="PTHR39189">
    <property type="entry name" value="UPF0173 METAL-DEPENDENT HYDROLASE YTKL"/>
    <property type="match status" value="1"/>
</dbReference>
<dbReference type="SUPFAM" id="SSF56281">
    <property type="entry name" value="Metallo-hydrolase/oxidoreductase"/>
    <property type="match status" value="1"/>
</dbReference>
<gene>
    <name evidence="2" type="ORF">FHY64_05510</name>
</gene>
<feature type="chain" id="PRO_5023146905" evidence="1">
    <location>
        <begin position="19"/>
        <end position="270"/>
    </location>
</feature>
<proteinExistence type="predicted"/>
<dbReference type="PANTHER" id="PTHR39189:SF1">
    <property type="entry name" value="UPF0173 METAL-DEPENDENT HYDROLASE YTKL"/>
    <property type="match status" value="1"/>
</dbReference>
<organism evidence="2 3">
    <name type="scientific">Pelagovum pacificum</name>
    <dbReference type="NCBI Taxonomy" id="2588711"/>
    <lineage>
        <taxon>Bacteria</taxon>
        <taxon>Pseudomonadati</taxon>
        <taxon>Pseudomonadota</taxon>
        <taxon>Alphaproteobacteria</taxon>
        <taxon>Rhodobacterales</taxon>
        <taxon>Paracoccaceae</taxon>
        <taxon>Pelagovum</taxon>
    </lineage>
</organism>
<sequence>MRHLLSLALSLATGSALAQEGRMSHCISLVENVHGLEVIPAAYTDPVPGDSVRITYIDHSQFLIQTEGGLSAITDYNGWIGPARVVPDVVTMNNAHSSHWTALPDQQIPHILEGWGTVENPQRHHLDLEEMLVRNVHTNTRSGMGERINGNSIFVFEAAGLCIGHLGHLHHEPTSEQYAAIGRLDVVMAAVDGGLTVDLPTMVSIIERFRSSVVIPMHWFGRATLDRFLDDMDGQFAIERVSGNELTVSLRTLPDMPTIMVLEPRLLSDE</sequence>
<comment type="caution">
    <text evidence="2">The sequence shown here is derived from an EMBL/GenBank/DDBJ whole genome shotgun (WGS) entry which is preliminary data.</text>
</comment>
<dbReference type="Gene3D" id="3.60.15.10">
    <property type="entry name" value="Ribonuclease Z/Hydroxyacylglutathione hydrolase-like"/>
    <property type="match status" value="1"/>
</dbReference>
<keyword evidence="3" id="KW-1185">Reference proteome</keyword>
<protein>
    <submittedName>
        <fullName evidence="2">MBL fold metallo-hydrolase</fullName>
    </submittedName>
</protein>
<evidence type="ECO:0000256" key="1">
    <source>
        <dbReference type="SAM" id="SignalP"/>
    </source>
</evidence>
<accession>A0A5C5GDB2</accession>
<dbReference type="OrthoDB" id="7343000at2"/>
<dbReference type="RefSeq" id="WP_140193415.1">
    <property type="nucleotide sequence ID" value="NZ_CP065915.1"/>
</dbReference>
<reference evidence="2 3" key="1">
    <citation type="submission" date="2019-06" db="EMBL/GenBank/DDBJ databases">
        <title>Genome of new Rhodobacteraceae sp. SM1903.</title>
        <authorList>
            <person name="Ren X."/>
        </authorList>
    </citation>
    <scope>NUCLEOTIDE SEQUENCE [LARGE SCALE GENOMIC DNA]</scope>
    <source>
        <strain evidence="2 3">SM1903</strain>
    </source>
</reference>
<feature type="signal peptide" evidence="1">
    <location>
        <begin position="1"/>
        <end position="18"/>
    </location>
</feature>